<evidence type="ECO:0000313" key="2">
    <source>
        <dbReference type="EMBL" id="CAE7212059.1"/>
    </source>
</evidence>
<keyword evidence="3" id="KW-1185">Reference proteome</keyword>
<dbReference type="AlphaFoldDB" id="A0A812JZ34"/>
<accession>A0A812JZ34</accession>
<evidence type="ECO:0000256" key="1">
    <source>
        <dbReference type="SAM" id="Phobius"/>
    </source>
</evidence>
<protein>
    <submittedName>
        <fullName evidence="2">Uncharacterized protein</fullName>
    </submittedName>
</protein>
<keyword evidence="1" id="KW-1133">Transmembrane helix</keyword>
<dbReference type="Proteomes" id="UP000604046">
    <property type="component" value="Unassembled WGS sequence"/>
</dbReference>
<proteinExistence type="predicted"/>
<feature type="transmembrane region" description="Helical" evidence="1">
    <location>
        <begin position="92"/>
        <end position="112"/>
    </location>
</feature>
<gene>
    <name evidence="2" type="ORF">SNAT2548_LOCUS7170</name>
</gene>
<reference evidence="2" key="1">
    <citation type="submission" date="2021-02" db="EMBL/GenBank/DDBJ databases">
        <authorList>
            <person name="Dougan E. K."/>
            <person name="Rhodes N."/>
            <person name="Thang M."/>
            <person name="Chan C."/>
        </authorList>
    </citation>
    <scope>NUCLEOTIDE SEQUENCE</scope>
</reference>
<name>A0A812JZ34_9DINO</name>
<keyword evidence="1" id="KW-0812">Transmembrane</keyword>
<organism evidence="2 3">
    <name type="scientific">Symbiodinium natans</name>
    <dbReference type="NCBI Taxonomy" id="878477"/>
    <lineage>
        <taxon>Eukaryota</taxon>
        <taxon>Sar</taxon>
        <taxon>Alveolata</taxon>
        <taxon>Dinophyceae</taxon>
        <taxon>Suessiales</taxon>
        <taxon>Symbiodiniaceae</taxon>
        <taxon>Symbiodinium</taxon>
    </lineage>
</organism>
<feature type="transmembrane region" description="Helical" evidence="1">
    <location>
        <begin position="140"/>
        <end position="158"/>
    </location>
</feature>
<sequence>MDLSQFDFLRRAVEALAVGASLALQAAALASIAELNCEMKFSPRTAAVSAVDAVQDAANGVLTKLLDALPPPSDSSASTPLRRCLNDRLQETACLVFVWAPTLIAVLGWQLLCNTWSASTSATVHCLSAREDARDRLPQARGVSVPFCYGVLSLAVFTRSRRRRRWYSVPGRLFNATAREVLSAVSLAQCPETGLAFVGPFASYATRTGTATSAFTSGDQARRLVLGRPENLNPDT</sequence>
<feature type="transmembrane region" description="Helical" evidence="1">
    <location>
        <begin position="12"/>
        <end position="35"/>
    </location>
</feature>
<dbReference type="EMBL" id="CAJNDS010000492">
    <property type="protein sequence ID" value="CAE7212059.1"/>
    <property type="molecule type" value="Genomic_DNA"/>
</dbReference>
<evidence type="ECO:0000313" key="3">
    <source>
        <dbReference type="Proteomes" id="UP000604046"/>
    </source>
</evidence>
<keyword evidence="1" id="KW-0472">Membrane</keyword>
<comment type="caution">
    <text evidence="2">The sequence shown here is derived from an EMBL/GenBank/DDBJ whole genome shotgun (WGS) entry which is preliminary data.</text>
</comment>